<feature type="coiled-coil region" evidence="1">
    <location>
        <begin position="39"/>
        <end position="97"/>
    </location>
</feature>
<protein>
    <submittedName>
        <fullName evidence="2">Uncharacterized protein</fullName>
    </submittedName>
</protein>
<gene>
    <name evidence="2" type="ORF">L873DRAFT_1793227</name>
</gene>
<evidence type="ECO:0000313" key="2">
    <source>
        <dbReference type="EMBL" id="RPA94096.1"/>
    </source>
</evidence>
<dbReference type="AlphaFoldDB" id="A0A3N4J7B6"/>
<proteinExistence type="predicted"/>
<keyword evidence="3" id="KW-1185">Reference proteome</keyword>
<sequence>MGNRMFASTFRSDDSRTFNAILATRQKVRGGEEIRRTAKNALTRVLDREELHIKNVMNEPFVSNRLGLNLAGLVTRLAAIEKKFTSQQEELSLQKEKFASQEKKLSGLTEEVLSLMISSEGYKRGRNRFPSTFKRDILKKKRRNLDRKIIWEGNMAAHQSDVLVDAMLYMSPGGSKGGQKEKTPTPLRHFTEHKQTVEILNVHADAIPPNPESVTEKPHESFEKIIELLERFGDDEGYPDGLADAYQSFCTIINMR</sequence>
<dbReference type="EMBL" id="ML120443">
    <property type="protein sequence ID" value="RPA94096.1"/>
    <property type="molecule type" value="Genomic_DNA"/>
</dbReference>
<dbReference type="Proteomes" id="UP000276215">
    <property type="component" value="Unassembled WGS sequence"/>
</dbReference>
<organism evidence="2 3">
    <name type="scientific">Choiromyces venosus 120613-1</name>
    <dbReference type="NCBI Taxonomy" id="1336337"/>
    <lineage>
        <taxon>Eukaryota</taxon>
        <taxon>Fungi</taxon>
        <taxon>Dikarya</taxon>
        <taxon>Ascomycota</taxon>
        <taxon>Pezizomycotina</taxon>
        <taxon>Pezizomycetes</taxon>
        <taxon>Pezizales</taxon>
        <taxon>Tuberaceae</taxon>
        <taxon>Choiromyces</taxon>
    </lineage>
</organism>
<accession>A0A3N4J7B6</accession>
<dbReference type="STRING" id="1336337.A0A3N4J7B6"/>
<evidence type="ECO:0000256" key="1">
    <source>
        <dbReference type="SAM" id="Coils"/>
    </source>
</evidence>
<name>A0A3N4J7B6_9PEZI</name>
<keyword evidence="1" id="KW-0175">Coiled coil</keyword>
<evidence type="ECO:0000313" key="3">
    <source>
        <dbReference type="Proteomes" id="UP000276215"/>
    </source>
</evidence>
<reference evidence="2 3" key="1">
    <citation type="journal article" date="2018" name="Nat. Ecol. Evol.">
        <title>Pezizomycetes genomes reveal the molecular basis of ectomycorrhizal truffle lifestyle.</title>
        <authorList>
            <person name="Murat C."/>
            <person name="Payen T."/>
            <person name="Noel B."/>
            <person name="Kuo A."/>
            <person name="Morin E."/>
            <person name="Chen J."/>
            <person name="Kohler A."/>
            <person name="Krizsan K."/>
            <person name="Balestrini R."/>
            <person name="Da Silva C."/>
            <person name="Montanini B."/>
            <person name="Hainaut M."/>
            <person name="Levati E."/>
            <person name="Barry K.W."/>
            <person name="Belfiori B."/>
            <person name="Cichocki N."/>
            <person name="Clum A."/>
            <person name="Dockter R.B."/>
            <person name="Fauchery L."/>
            <person name="Guy J."/>
            <person name="Iotti M."/>
            <person name="Le Tacon F."/>
            <person name="Lindquist E.A."/>
            <person name="Lipzen A."/>
            <person name="Malagnac F."/>
            <person name="Mello A."/>
            <person name="Molinier V."/>
            <person name="Miyauchi S."/>
            <person name="Poulain J."/>
            <person name="Riccioni C."/>
            <person name="Rubini A."/>
            <person name="Sitrit Y."/>
            <person name="Splivallo R."/>
            <person name="Traeger S."/>
            <person name="Wang M."/>
            <person name="Zifcakova L."/>
            <person name="Wipf D."/>
            <person name="Zambonelli A."/>
            <person name="Paolocci F."/>
            <person name="Nowrousian M."/>
            <person name="Ottonello S."/>
            <person name="Baldrian P."/>
            <person name="Spatafora J.W."/>
            <person name="Henrissat B."/>
            <person name="Nagy L.G."/>
            <person name="Aury J.M."/>
            <person name="Wincker P."/>
            <person name="Grigoriev I.V."/>
            <person name="Bonfante P."/>
            <person name="Martin F.M."/>
        </authorList>
    </citation>
    <scope>NUCLEOTIDE SEQUENCE [LARGE SCALE GENOMIC DNA]</scope>
    <source>
        <strain evidence="2 3">120613-1</strain>
    </source>
</reference>